<evidence type="ECO:0000256" key="5">
    <source>
        <dbReference type="ARBA" id="ARBA00011882"/>
    </source>
</evidence>
<dbReference type="InterPro" id="IPR001287">
    <property type="entry name" value="NO2-reductase_Cu"/>
</dbReference>
<feature type="transmembrane region" description="Helical" evidence="14">
    <location>
        <begin position="21"/>
        <end position="39"/>
    </location>
</feature>
<feature type="binding site" description="type 1 copper site" evidence="12">
    <location>
        <position position="759"/>
    </location>
    <ligand>
        <name>Cu cation</name>
        <dbReference type="ChEBI" id="CHEBI:23378"/>
        <label>1</label>
    </ligand>
</feature>
<comment type="catalytic activity">
    <reaction evidence="11">
        <text>nitric oxide + Fe(III)-[cytochrome c] + H2O = Fe(II)-[cytochrome c] + nitrite + 2 H(+)</text>
        <dbReference type="Rhea" id="RHEA:15233"/>
        <dbReference type="Rhea" id="RHEA-COMP:10350"/>
        <dbReference type="Rhea" id="RHEA-COMP:14399"/>
        <dbReference type="ChEBI" id="CHEBI:15377"/>
        <dbReference type="ChEBI" id="CHEBI:15378"/>
        <dbReference type="ChEBI" id="CHEBI:16301"/>
        <dbReference type="ChEBI" id="CHEBI:16480"/>
        <dbReference type="ChEBI" id="CHEBI:29033"/>
        <dbReference type="ChEBI" id="CHEBI:29034"/>
        <dbReference type="EC" id="1.7.2.1"/>
    </reaction>
</comment>
<keyword evidence="10 12" id="KW-0186">Copper</keyword>
<feature type="compositionally biased region" description="Basic and acidic residues" evidence="13">
    <location>
        <begin position="600"/>
        <end position="610"/>
    </location>
</feature>
<feature type="transmembrane region" description="Helical" evidence="14">
    <location>
        <begin position="181"/>
        <end position="204"/>
    </location>
</feature>
<evidence type="ECO:0000256" key="6">
    <source>
        <dbReference type="ARBA" id="ARBA00017290"/>
    </source>
</evidence>
<dbReference type="Pfam" id="PF07732">
    <property type="entry name" value="Cu-oxidase_3"/>
    <property type="match status" value="1"/>
</dbReference>
<gene>
    <name evidence="16" type="primary">aniA</name>
    <name evidence="16" type="ORF">GcLGCM259_1878</name>
</gene>
<feature type="binding site" description="type 1 copper site" evidence="12">
    <location>
        <position position="899"/>
    </location>
    <ligand>
        <name>Cu cation</name>
        <dbReference type="ChEBI" id="CHEBI:23378"/>
        <label>1</label>
    </ligand>
</feature>
<dbReference type="CDD" id="cd11020">
    <property type="entry name" value="CuRO_1_CuNIR"/>
    <property type="match status" value="1"/>
</dbReference>
<keyword evidence="17" id="KW-1185">Reference proteome</keyword>
<feature type="binding site" description="type 1 copper site" evidence="12">
    <location>
        <position position="745"/>
    </location>
    <ligand>
        <name>Cu cation</name>
        <dbReference type="ChEBI" id="CHEBI:23378"/>
        <label>1</label>
    </ligand>
</feature>
<proteinExistence type="inferred from homology"/>
<evidence type="ECO:0000256" key="3">
    <source>
        <dbReference type="ARBA" id="ARBA00010609"/>
    </source>
</evidence>
<dbReference type="PANTHER" id="PTHR11709:SF394">
    <property type="entry name" value="FI03373P-RELATED"/>
    <property type="match status" value="1"/>
</dbReference>
<protein>
    <recommendedName>
        <fullName evidence="6">Copper-containing nitrite reductase</fullName>
        <ecNumber evidence="5">1.7.2.1</ecNumber>
    </recommendedName>
</protein>
<keyword evidence="7 12" id="KW-0479">Metal-binding</keyword>
<evidence type="ECO:0000256" key="10">
    <source>
        <dbReference type="ARBA" id="ARBA00023008"/>
    </source>
</evidence>
<evidence type="ECO:0000256" key="9">
    <source>
        <dbReference type="ARBA" id="ARBA00023002"/>
    </source>
</evidence>
<organism evidence="16 17">
    <name type="scientific">Glutamicibacter creatinolyticus</name>
    <dbReference type="NCBI Taxonomy" id="162496"/>
    <lineage>
        <taxon>Bacteria</taxon>
        <taxon>Bacillati</taxon>
        <taxon>Actinomycetota</taxon>
        <taxon>Actinomycetes</taxon>
        <taxon>Micrococcales</taxon>
        <taxon>Micrococcaceae</taxon>
        <taxon>Glutamicibacter</taxon>
    </lineage>
</organism>
<feature type="transmembrane region" description="Helical" evidence="14">
    <location>
        <begin position="444"/>
        <end position="461"/>
    </location>
</feature>
<comment type="subunit">
    <text evidence="4">Homotrimer.</text>
</comment>
<reference evidence="16 17" key="1">
    <citation type="submission" date="2018-12" db="EMBL/GenBank/DDBJ databases">
        <title>Complete Genome Sequence of Glutamicibacter creatinolyticus strain LGCM259,isolated from an abscess of a 12-year-old mare in Italy.</title>
        <authorList>
            <person name="Santos R.G."/>
            <person name="Silva A.L."/>
            <person name="Seyffert N."/>
            <person name="Castro T.L.P."/>
            <person name="Attili A.R."/>
            <person name="Rifici C."/>
            <person name="Mazzullo G."/>
            <person name="Brenig B."/>
            <person name="Venanzi F."/>
            <person name="Azevedo V."/>
        </authorList>
    </citation>
    <scope>NUCLEOTIDE SEQUENCE [LARGE SCALE GENOMIC DNA]</scope>
    <source>
        <strain evidence="16 17">LGCM 259</strain>
    </source>
</reference>
<feature type="compositionally biased region" description="Low complexity" evidence="13">
    <location>
        <begin position="582"/>
        <end position="596"/>
    </location>
</feature>
<feature type="region of interest" description="Disordered" evidence="13">
    <location>
        <begin position="581"/>
        <end position="619"/>
    </location>
</feature>
<evidence type="ECO:0000256" key="8">
    <source>
        <dbReference type="ARBA" id="ARBA00022737"/>
    </source>
</evidence>
<feature type="transmembrane region" description="Helical" evidence="14">
    <location>
        <begin position="91"/>
        <end position="110"/>
    </location>
</feature>
<evidence type="ECO:0000256" key="7">
    <source>
        <dbReference type="ARBA" id="ARBA00022723"/>
    </source>
</evidence>
<feature type="region of interest" description="Disordered" evidence="13">
    <location>
        <begin position="414"/>
        <end position="439"/>
    </location>
</feature>
<dbReference type="InterPro" id="IPR008972">
    <property type="entry name" value="Cupredoxin"/>
</dbReference>
<evidence type="ECO:0000256" key="11">
    <source>
        <dbReference type="ARBA" id="ARBA00049340"/>
    </source>
</evidence>
<comment type="similarity">
    <text evidence="3">Belongs to the multicopper oxidase family.</text>
</comment>
<name>A0A5B7WW95_9MICC</name>
<dbReference type="PRINTS" id="PR00695">
    <property type="entry name" value="CUNO2RDTASE"/>
</dbReference>
<evidence type="ECO:0000256" key="4">
    <source>
        <dbReference type="ARBA" id="ARBA00011233"/>
    </source>
</evidence>
<dbReference type="GO" id="GO:0050421">
    <property type="term" value="F:nitrite reductase (NO-forming) activity"/>
    <property type="evidence" value="ECO:0007669"/>
    <property type="project" value="UniProtKB-EC"/>
</dbReference>
<evidence type="ECO:0000256" key="12">
    <source>
        <dbReference type="PIRSR" id="PIRSR601287-1"/>
    </source>
</evidence>
<keyword evidence="14" id="KW-1133">Transmembrane helix</keyword>
<keyword evidence="14" id="KW-0472">Membrane</keyword>
<feature type="transmembrane region" description="Helical" evidence="14">
    <location>
        <begin position="317"/>
        <end position="337"/>
    </location>
</feature>
<dbReference type="CDD" id="cd04208">
    <property type="entry name" value="CuRO_2_CuNIR"/>
    <property type="match status" value="1"/>
</dbReference>
<dbReference type="SUPFAM" id="SSF49503">
    <property type="entry name" value="Cupredoxins"/>
    <property type="match status" value="3"/>
</dbReference>
<feature type="transmembrane region" description="Helical" evidence="14">
    <location>
        <begin position="51"/>
        <end position="71"/>
    </location>
</feature>
<comment type="cofactor">
    <cofactor evidence="2 12">
        <name>Cu(2+)</name>
        <dbReference type="ChEBI" id="CHEBI:29036"/>
    </cofactor>
</comment>
<feature type="binding site" description="type 1 copper site" evidence="12">
    <location>
        <position position="706"/>
    </location>
    <ligand>
        <name>Cu cation</name>
        <dbReference type="ChEBI" id="CHEBI:23378"/>
        <label>1</label>
    </ligand>
</feature>
<evidence type="ECO:0000256" key="1">
    <source>
        <dbReference type="ARBA" id="ARBA00001960"/>
    </source>
</evidence>
<dbReference type="GO" id="GO:0005507">
    <property type="term" value="F:copper ion binding"/>
    <property type="evidence" value="ECO:0007669"/>
    <property type="project" value="InterPro"/>
</dbReference>
<feature type="transmembrane region" description="Helical" evidence="14">
    <location>
        <begin position="386"/>
        <end position="403"/>
    </location>
</feature>
<dbReference type="KEGG" id="gcr:GcLGCM259_1878"/>
<feature type="binding site" description="type 1 copper site" evidence="12">
    <location>
        <position position="711"/>
    </location>
    <ligand>
        <name>Cu cation</name>
        <dbReference type="ChEBI" id="CHEBI:23378"/>
        <label>1</label>
    </ligand>
</feature>
<feature type="transmembrane region" description="Helical" evidence="14">
    <location>
        <begin position="250"/>
        <end position="268"/>
    </location>
</feature>
<dbReference type="Proteomes" id="UP000307000">
    <property type="component" value="Chromosome"/>
</dbReference>
<feature type="domain" description="Plastocyanin-like" evidence="15">
    <location>
        <begin position="659"/>
        <end position="768"/>
    </location>
</feature>
<feature type="binding site" description="type 1 copper site" evidence="12">
    <location>
        <position position="754"/>
    </location>
    <ligand>
        <name>Cu cation</name>
        <dbReference type="ChEBI" id="CHEBI:23378"/>
        <label>1</label>
    </ligand>
</feature>
<keyword evidence="8" id="KW-0677">Repeat</keyword>
<feature type="transmembrane region" description="Helical" evidence="14">
    <location>
        <begin position="147"/>
        <end position="169"/>
    </location>
</feature>
<dbReference type="Gene3D" id="2.60.40.420">
    <property type="entry name" value="Cupredoxins - blue copper proteins"/>
    <property type="match status" value="3"/>
</dbReference>
<dbReference type="InterPro" id="IPR011707">
    <property type="entry name" value="Cu-oxidase-like_N"/>
</dbReference>
<dbReference type="InterPro" id="IPR045087">
    <property type="entry name" value="Cu-oxidase_fam"/>
</dbReference>
<feature type="transmembrane region" description="Helical" evidence="14">
    <location>
        <begin position="275"/>
        <end position="297"/>
    </location>
</feature>
<comment type="cofactor">
    <cofactor evidence="1 12">
        <name>Cu(+)</name>
        <dbReference type="ChEBI" id="CHEBI:49552"/>
    </cofactor>
</comment>
<dbReference type="AlphaFoldDB" id="A0A5B7WW95"/>
<dbReference type="EC" id="1.7.2.1" evidence="5"/>
<keyword evidence="14" id="KW-0812">Transmembrane</keyword>
<keyword evidence="9" id="KW-0560">Oxidoreductase</keyword>
<evidence type="ECO:0000256" key="2">
    <source>
        <dbReference type="ARBA" id="ARBA00001973"/>
    </source>
</evidence>
<evidence type="ECO:0000256" key="14">
    <source>
        <dbReference type="SAM" id="Phobius"/>
    </source>
</evidence>
<feature type="transmembrane region" description="Helical" evidence="14">
    <location>
        <begin position="224"/>
        <end position="244"/>
    </location>
</feature>
<evidence type="ECO:0000259" key="15">
    <source>
        <dbReference type="Pfam" id="PF07732"/>
    </source>
</evidence>
<dbReference type="PANTHER" id="PTHR11709">
    <property type="entry name" value="MULTI-COPPER OXIDASE"/>
    <property type="match status" value="1"/>
</dbReference>
<feature type="transmembrane region" description="Helical" evidence="14">
    <location>
        <begin position="116"/>
        <end position="135"/>
    </location>
</feature>
<feature type="binding site" description="type 1 copper site" evidence="12">
    <location>
        <position position="746"/>
    </location>
    <ligand>
        <name>Cu cation</name>
        <dbReference type="ChEBI" id="CHEBI:23378"/>
        <label>1</label>
    </ligand>
</feature>
<dbReference type="EMBL" id="CP034412">
    <property type="protein sequence ID" value="QCY47595.1"/>
    <property type="molecule type" value="Genomic_DNA"/>
</dbReference>
<evidence type="ECO:0000313" key="16">
    <source>
        <dbReference type="EMBL" id="QCY47595.1"/>
    </source>
</evidence>
<evidence type="ECO:0000256" key="13">
    <source>
        <dbReference type="SAM" id="MobiDB-lite"/>
    </source>
</evidence>
<accession>A0A5B7WW95</accession>
<feature type="transmembrane region" description="Helical" evidence="14">
    <location>
        <begin position="358"/>
        <end position="380"/>
    </location>
</feature>
<evidence type="ECO:0000313" key="17">
    <source>
        <dbReference type="Proteomes" id="UP000307000"/>
    </source>
</evidence>
<sequence length="919" mass="97400">MKGNVMSEASAKVPGRGFWPLRDLPTAIWLILLVLSTLIHRQLPAPRWLMIHLLLLGALSHAILVWSQYFATALLKLPVTQASRRQQSRRLLLLNAGAVVVMTGVLGAWWPVTACGAGLVAAAALWHGVWLYRRLRGALPSPYGASVRYYVAAAALLPIGAALGTWISTGLPSPLHERLTLAHALVNLLGWVGLTVAGTLITLWPTMLRTRIAPQAAARLRHSLPVLLAAVLIAAAGAGFGVLPVAAAGVAGYLVGLGLLASPFIYAARNKPPRSFATLSVLAAVCWWVGMLVWMLVGLVTTSDWRAMGRAFDTLAPYLVAGFAAQVLLGALSYLIPVALGGGPRPVRETATVFDRGAAWRVSMANTALLVCALPVSSLVRVVCSVLYLVAMASFLPLLFAALRTHRKVKAQVQQAKTLPAAGRPRGPRAPEGERPAGQRAGQAVAGFMAVVVAIALGVALDPAAAGLREPAPSAGQQQSPAEVDAPVQRVQVTAQDMRFFPARIDVQAGTHLIIELTNTDAEQTHDLVLGTGQDSGRLAPGQSAEVDAGVVGASVDGWCSIVGHKQMGMVLEIVATGQFSAGPGQQQDPGEGEAPAQDGSHHMMGREPQDQGPAAPDAASELDFNAAPQDGFTAREAALEPLAKDAGEPVTHRHRFTVSELQAAVAPGVTQKLWTFNGTAPGPVLHGRVGDKFEITLYNDGSMGHSIDFHAGALAPDEPMRTIAPGQSLTYRFTATKAGIWMYHCGTAPMSAHIANGMFGTVIIEPDDLPQVDKSFVLTQSDFYLGAQGGEVDMDKLLAGTPDIVAFNGYANQYLHQPLKARAGERVRIWLLDAGPNRPSSFHVIGGQFDTVWFEGGYRLDHRQDPQGGSQALALAPAQGGFVELIFPEAGHYPFVTHYMSDGERGAHGLFEITGENR</sequence>